<name>A0A443J0D9_9RHOB</name>
<reference evidence="11 12" key="1">
    <citation type="submission" date="2019-01" db="EMBL/GenBank/DDBJ databases">
        <title>Sinorhodobacter populi sp. nov. isolated from the symptomatic bark tissue of Populus euramericana canker.</title>
        <authorList>
            <person name="Xu G."/>
        </authorList>
    </citation>
    <scope>NUCLEOTIDE SEQUENCE [LARGE SCALE GENOMIC DNA]</scope>
    <source>
        <strain evidence="11 12">2D-5</strain>
    </source>
</reference>
<evidence type="ECO:0000256" key="7">
    <source>
        <dbReference type="ARBA" id="ARBA00022741"/>
    </source>
</evidence>
<dbReference type="EMBL" id="SAUW01000004">
    <property type="protein sequence ID" value="RWR13880.1"/>
    <property type="molecule type" value="Genomic_DNA"/>
</dbReference>
<dbReference type="InterPro" id="IPR003442">
    <property type="entry name" value="T6A_TsaE"/>
</dbReference>
<dbReference type="Gene3D" id="3.40.50.300">
    <property type="entry name" value="P-loop containing nucleotide triphosphate hydrolases"/>
    <property type="match status" value="1"/>
</dbReference>
<dbReference type="Pfam" id="PF02367">
    <property type="entry name" value="TsaE"/>
    <property type="match status" value="1"/>
</dbReference>
<dbReference type="GO" id="GO:0046872">
    <property type="term" value="F:metal ion binding"/>
    <property type="evidence" value="ECO:0007669"/>
    <property type="project" value="UniProtKB-KW"/>
</dbReference>
<keyword evidence="7" id="KW-0547">Nucleotide-binding</keyword>
<dbReference type="PANTHER" id="PTHR33540">
    <property type="entry name" value="TRNA THREONYLCARBAMOYLADENOSINE BIOSYNTHESIS PROTEIN TSAE"/>
    <property type="match status" value="1"/>
</dbReference>
<evidence type="ECO:0000313" key="11">
    <source>
        <dbReference type="EMBL" id="RWR13880.1"/>
    </source>
</evidence>
<evidence type="ECO:0000256" key="2">
    <source>
        <dbReference type="ARBA" id="ARBA00007599"/>
    </source>
</evidence>
<evidence type="ECO:0000256" key="1">
    <source>
        <dbReference type="ARBA" id="ARBA00004496"/>
    </source>
</evidence>
<keyword evidence="11" id="KW-0808">Transferase</keyword>
<evidence type="ECO:0000256" key="3">
    <source>
        <dbReference type="ARBA" id="ARBA00019010"/>
    </source>
</evidence>
<evidence type="ECO:0000256" key="5">
    <source>
        <dbReference type="ARBA" id="ARBA00022694"/>
    </source>
</evidence>
<evidence type="ECO:0000256" key="9">
    <source>
        <dbReference type="ARBA" id="ARBA00022842"/>
    </source>
</evidence>
<gene>
    <name evidence="11" type="primary">tsaE</name>
    <name evidence="11" type="ORF">D2T33_05660</name>
</gene>
<evidence type="ECO:0000256" key="10">
    <source>
        <dbReference type="ARBA" id="ARBA00032441"/>
    </source>
</evidence>
<dbReference type="PANTHER" id="PTHR33540:SF2">
    <property type="entry name" value="TRNA THREONYLCARBAMOYLADENOSINE BIOSYNTHESIS PROTEIN TSAE"/>
    <property type="match status" value="1"/>
</dbReference>
<evidence type="ECO:0000313" key="12">
    <source>
        <dbReference type="Proteomes" id="UP000285710"/>
    </source>
</evidence>
<comment type="similarity">
    <text evidence="2">Belongs to the TsaE family.</text>
</comment>
<proteinExistence type="inferred from homology"/>
<dbReference type="NCBIfam" id="TIGR00150">
    <property type="entry name" value="T6A_YjeE"/>
    <property type="match status" value="1"/>
</dbReference>
<dbReference type="GO" id="GO:0005737">
    <property type="term" value="C:cytoplasm"/>
    <property type="evidence" value="ECO:0007669"/>
    <property type="project" value="UniProtKB-SubCell"/>
</dbReference>
<comment type="caution">
    <text evidence="11">The sequence shown here is derived from an EMBL/GenBank/DDBJ whole genome shotgun (WGS) entry which is preliminary data.</text>
</comment>
<reference evidence="11 12" key="2">
    <citation type="submission" date="2019-01" db="EMBL/GenBank/DDBJ databases">
        <authorList>
            <person name="Li Y."/>
        </authorList>
    </citation>
    <scope>NUCLEOTIDE SEQUENCE [LARGE SCALE GENOMIC DNA]</scope>
    <source>
        <strain evidence="11 12">2D-5</strain>
    </source>
</reference>
<dbReference type="GO" id="GO:0005524">
    <property type="term" value="F:ATP binding"/>
    <property type="evidence" value="ECO:0007669"/>
    <property type="project" value="UniProtKB-KW"/>
</dbReference>
<sequence>MQGEPRSRFLTLPNPEATDDFGRGMADILRAGDVILLEGPIGAGKTHFARALITARLARLGRREDIPSPTFTLVQTYDAEPEIWHADLYRLTHPDEAVELGLEDAFQTAICLIEWPERLGSLRPGDALVLTFAPTDDGAARRVTVTGPEAWMARLAGVVPARD</sequence>
<accession>A0A443J0D9</accession>
<comment type="subcellular location">
    <subcellularLocation>
        <location evidence="1">Cytoplasm</location>
    </subcellularLocation>
</comment>
<evidence type="ECO:0000256" key="4">
    <source>
        <dbReference type="ARBA" id="ARBA00022490"/>
    </source>
</evidence>
<dbReference type="GO" id="GO:0016740">
    <property type="term" value="F:transferase activity"/>
    <property type="evidence" value="ECO:0007669"/>
    <property type="project" value="UniProtKB-KW"/>
</dbReference>
<dbReference type="Proteomes" id="UP000285710">
    <property type="component" value="Unassembled WGS sequence"/>
</dbReference>
<protein>
    <recommendedName>
        <fullName evidence="3">tRNA threonylcarbamoyladenosine biosynthesis protein TsaE</fullName>
    </recommendedName>
    <alternativeName>
        <fullName evidence="10">t(6)A37 threonylcarbamoyladenosine biosynthesis protein TsaE</fullName>
    </alternativeName>
</protein>
<evidence type="ECO:0000256" key="8">
    <source>
        <dbReference type="ARBA" id="ARBA00022840"/>
    </source>
</evidence>
<dbReference type="GO" id="GO:0002949">
    <property type="term" value="P:tRNA threonylcarbamoyladenosine modification"/>
    <property type="evidence" value="ECO:0007669"/>
    <property type="project" value="InterPro"/>
</dbReference>
<keyword evidence="8" id="KW-0067">ATP-binding</keyword>
<keyword evidence="12" id="KW-1185">Reference proteome</keyword>
<evidence type="ECO:0000256" key="6">
    <source>
        <dbReference type="ARBA" id="ARBA00022723"/>
    </source>
</evidence>
<keyword evidence="5" id="KW-0819">tRNA processing</keyword>
<dbReference type="InterPro" id="IPR027417">
    <property type="entry name" value="P-loop_NTPase"/>
</dbReference>
<dbReference type="AlphaFoldDB" id="A0A443J0D9"/>
<keyword evidence="4" id="KW-0963">Cytoplasm</keyword>
<keyword evidence="9" id="KW-0460">Magnesium</keyword>
<organism evidence="11 12">
    <name type="scientific">Paenirhodobacter populi</name>
    <dbReference type="NCBI Taxonomy" id="2306993"/>
    <lineage>
        <taxon>Bacteria</taxon>
        <taxon>Pseudomonadati</taxon>
        <taxon>Pseudomonadota</taxon>
        <taxon>Alphaproteobacteria</taxon>
        <taxon>Rhodobacterales</taxon>
        <taxon>Rhodobacter group</taxon>
        <taxon>Paenirhodobacter</taxon>
    </lineage>
</organism>
<keyword evidence="6" id="KW-0479">Metal-binding</keyword>
<dbReference type="RefSeq" id="WP_128269148.1">
    <property type="nucleotide sequence ID" value="NZ_SAUW01000004.1"/>
</dbReference>
<dbReference type="SUPFAM" id="SSF52540">
    <property type="entry name" value="P-loop containing nucleoside triphosphate hydrolases"/>
    <property type="match status" value="1"/>
</dbReference>